<keyword evidence="2" id="KW-1185">Reference proteome</keyword>
<accession>A0A0V1CSN4</accession>
<evidence type="ECO:0000313" key="1">
    <source>
        <dbReference type="EMBL" id="KRY52298.1"/>
    </source>
</evidence>
<gene>
    <name evidence="1" type="ORF">T03_559</name>
</gene>
<dbReference type="AlphaFoldDB" id="A0A0V1CSN4"/>
<reference evidence="1 2" key="1">
    <citation type="submission" date="2015-01" db="EMBL/GenBank/DDBJ databases">
        <title>Evolution of Trichinella species and genotypes.</title>
        <authorList>
            <person name="Korhonen P.K."/>
            <person name="Edoardo P."/>
            <person name="Giuseppe L.R."/>
            <person name="Gasser R.B."/>
        </authorList>
    </citation>
    <scope>NUCLEOTIDE SEQUENCE [LARGE SCALE GENOMIC DNA]</scope>
    <source>
        <strain evidence="1">ISS120</strain>
    </source>
</reference>
<dbReference type="Proteomes" id="UP000054653">
    <property type="component" value="Unassembled WGS sequence"/>
</dbReference>
<name>A0A0V1CSN4_TRIBR</name>
<evidence type="ECO:0000313" key="2">
    <source>
        <dbReference type="Proteomes" id="UP000054653"/>
    </source>
</evidence>
<dbReference type="EMBL" id="JYDI01000107">
    <property type="protein sequence ID" value="KRY52298.1"/>
    <property type="molecule type" value="Genomic_DNA"/>
</dbReference>
<protein>
    <submittedName>
        <fullName evidence="1">Uncharacterized protein</fullName>
    </submittedName>
</protein>
<sequence length="61" mass="7537">MEKKQLSSDLTLRLWEFRRTSKHELRHQFLSSPMIKLNNYQIRKNLSNRNILLQLKKKIDR</sequence>
<comment type="caution">
    <text evidence="1">The sequence shown here is derived from an EMBL/GenBank/DDBJ whole genome shotgun (WGS) entry which is preliminary data.</text>
</comment>
<organism evidence="1 2">
    <name type="scientific">Trichinella britovi</name>
    <name type="common">Parasitic roundworm</name>
    <dbReference type="NCBI Taxonomy" id="45882"/>
    <lineage>
        <taxon>Eukaryota</taxon>
        <taxon>Metazoa</taxon>
        <taxon>Ecdysozoa</taxon>
        <taxon>Nematoda</taxon>
        <taxon>Enoplea</taxon>
        <taxon>Dorylaimia</taxon>
        <taxon>Trichinellida</taxon>
        <taxon>Trichinellidae</taxon>
        <taxon>Trichinella</taxon>
    </lineage>
</organism>
<proteinExistence type="predicted"/>